<dbReference type="PANTHER" id="PTHR34180:SF1">
    <property type="entry name" value="BETA-ALANYL-DOPAMINE_CARCININE HYDROLASE"/>
    <property type="match status" value="1"/>
</dbReference>
<sequence length="349" mass="38831">MIETENMLEIQCRGSPWEIGLEHGTKAAPQIRNTIQFYTELFQRKVNLNWDQACAEAQKYAPHIHQHYLALESEMQGIAQGSGVKYEELLALNVRSEMFFGAALDGCTSISWRTEDSCLMGQNWDWMVEQKDNLVLLHIEQPGKPVIEMLTESGMIGKIGLNSAGLGLCVNAIRCAGSAYDRTPIHMMWRVVLERSSVSSAVEAIQAHGCGGACHMLIADRSGSIGVEVTHRTIQFLQPDARGRIFHSNHMLESHPGTEMLWVNDSLERVRRIRQLADEIQGAVTVDSIRALLCDEENYPCSINRAQEGESDASSVFSIAMDVGKVEAHVSLGRPSNPERVFVLRPRAS</sequence>
<dbReference type="Proteomes" id="UP000054266">
    <property type="component" value="Unassembled WGS sequence"/>
</dbReference>
<protein>
    <recommendedName>
        <fullName evidence="1">Peptidase C45 hydrolase domain-containing protein</fullName>
    </recommendedName>
</protein>
<dbReference type="HOGENOM" id="CLU_037787_1_0_1"/>
<name>A0A0D2G9E6_9EURO</name>
<dbReference type="Gene3D" id="3.60.60.10">
    <property type="entry name" value="Penicillin V Acylase, Chain A"/>
    <property type="match status" value="1"/>
</dbReference>
<evidence type="ECO:0000313" key="3">
    <source>
        <dbReference type="Proteomes" id="UP000054266"/>
    </source>
</evidence>
<keyword evidence="3" id="KW-1185">Reference proteome</keyword>
<evidence type="ECO:0000259" key="1">
    <source>
        <dbReference type="Pfam" id="PF03417"/>
    </source>
</evidence>
<evidence type="ECO:0000313" key="2">
    <source>
        <dbReference type="EMBL" id="KIW68504.1"/>
    </source>
</evidence>
<dbReference type="NCBIfam" id="NF040521">
    <property type="entry name" value="C45_proenzyme"/>
    <property type="match status" value="1"/>
</dbReference>
<proteinExistence type="predicted"/>
<dbReference type="Pfam" id="PF03417">
    <property type="entry name" value="AAT"/>
    <property type="match status" value="1"/>
</dbReference>
<gene>
    <name evidence="2" type="ORF">PV04_04446</name>
</gene>
<dbReference type="InterPro" id="IPR005079">
    <property type="entry name" value="Peptidase_C45_hydrolase"/>
</dbReference>
<reference evidence="2 3" key="1">
    <citation type="submission" date="2015-01" db="EMBL/GenBank/DDBJ databases">
        <title>The Genome Sequence of Capronia semiimmersa CBS27337.</title>
        <authorList>
            <consortium name="The Broad Institute Genomics Platform"/>
            <person name="Cuomo C."/>
            <person name="de Hoog S."/>
            <person name="Gorbushina A."/>
            <person name="Stielow B."/>
            <person name="Teixiera M."/>
            <person name="Abouelleil A."/>
            <person name="Chapman S.B."/>
            <person name="Priest M."/>
            <person name="Young S.K."/>
            <person name="Wortman J."/>
            <person name="Nusbaum C."/>
            <person name="Birren B."/>
        </authorList>
    </citation>
    <scope>NUCLEOTIDE SEQUENCE [LARGE SCALE GENOMIC DNA]</scope>
    <source>
        <strain evidence="2 3">CBS 27337</strain>
    </source>
</reference>
<dbReference type="InterPro" id="IPR047794">
    <property type="entry name" value="C45_proenzyme-like"/>
</dbReference>
<dbReference type="PANTHER" id="PTHR34180">
    <property type="entry name" value="PEPTIDASE C45"/>
    <property type="match status" value="1"/>
</dbReference>
<organism evidence="2 3">
    <name type="scientific">Phialophora macrospora</name>
    <dbReference type="NCBI Taxonomy" id="1851006"/>
    <lineage>
        <taxon>Eukaryota</taxon>
        <taxon>Fungi</taxon>
        <taxon>Dikarya</taxon>
        <taxon>Ascomycota</taxon>
        <taxon>Pezizomycotina</taxon>
        <taxon>Eurotiomycetes</taxon>
        <taxon>Chaetothyriomycetidae</taxon>
        <taxon>Chaetothyriales</taxon>
        <taxon>Herpotrichiellaceae</taxon>
        <taxon>Phialophora</taxon>
    </lineage>
</organism>
<dbReference type="InterPro" id="IPR047801">
    <property type="entry name" value="Peptidase_C45"/>
</dbReference>
<feature type="domain" description="Peptidase C45 hydrolase" evidence="1">
    <location>
        <begin position="112"/>
        <end position="336"/>
    </location>
</feature>
<dbReference type="AlphaFoldDB" id="A0A0D2G9E6"/>
<dbReference type="STRING" id="5601.A0A0D2G9E6"/>
<dbReference type="Gene3D" id="1.10.10.2120">
    <property type="match status" value="1"/>
</dbReference>
<accession>A0A0D2G9E6</accession>
<dbReference type="EMBL" id="KN846958">
    <property type="protein sequence ID" value="KIW68504.1"/>
    <property type="molecule type" value="Genomic_DNA"/>
</dbReference>